<proteinExistence type="predicted"/>
<dbReference type="PANTHER" id="PTHR43547">
    <property type="entry name" value="TWO-COMPONENT HISTIDINE KINASE"/>
    <property type="match status" value="1"/>
</dbReference>
<dbReference type="SUPFAM" id="SSF55874">
    <property type="entry name" value="ATPase domain of HSP90 chaperone/DNA topoisomerase II/histidine kinase"/>
    <property type="match status" value="1"/>
</dbReference>
<dbReference type="InterPro" id="IPR003594">
    <property type="entry name" value="HATPase_dom"/>
</dbReference>
<gene>
    <name evidence="3" type="primary">phoR_65</name>
    <name evidence="3" type="ORF">SDC9_201766</name>
</gene>
<dbReference type="EMBL" id="VSSQ01121990">
    <property type="protein sequence ID" value="MPN54097.1"/>
    <property type="molecule type" value="Genomic_DNA"/>
</dbReference>
<dbReference type="InterPro" id="IPR005467">
    <property type="entry name" value="His_kinase_dom"/>
</dbReference>
<dbReference type="EC" id="2.7.13.3" evidence="3"/>
<name>A0A645IS98_9ZZZZ</name>
<evidence type="ECO:0000256" key="1">
    <source>
        <dbReference type="ARBA" id="ARBA00022553"/>
    </source>
</evidence>
<evidence type="ECO:0000313" key="3">
    <source>
        <dbReference type="EMBL" id="MPN54097.1"/>
    </source>
</evidence>
<organism evidence="3">
    <name type="scientific">bioreactor metagenome</name>
    <dbReference type="NCBI Taxonomy" id="1076179"/>
    <lineage>
        <taxon>unclassified sequences</taxon>
        <taxon>metagenomes</taxon>
        <taxon>ecological metagenomes</taxon>
    </lineage>
</organism>
<keyword evidence="1" id="KW-0597">Phosphoprotein</keyword>
<dbReference type="Pfam" id="PF02518">
    <property type="entry name" value="HATPase_c"/>
    <property type="match status" value="1"/>
</dbReference>
<feature type="domain" description="Histidine kinase" evidence="2">
    <location>
        <begin position="1"/>
        <end position="142"/>
    </location>
</feature>
<dbReference type="Gene3D" id="3.30.565.10">
    <property type="entry name" value="Histidine kinase-like ATPase, C-terminal domain"/>
    <property type="match status" value="1"/>
</dbReference>
<dbReference type="CDD" id="cd00075">
    <property type="entry name" value="HATPase"/>
    <property type="match status" value="1"/>
</dbReference>
<dbReference type="AlphaFoldDB" id="A0A645IS98"/>
<dbReference type="InterPro" id="IPR004358">
    <property type="entry name" value="Sig_transdc_His_kin-like_C"/>
</dbReference>
<evidence type="ECO:0000259" key="2">
    <source>
        <dbReference type="PROSITE" id="PS50109"/>
    </source>
</evidence>
<comment type="caution">
    <text evidence="3">The sequence shown here is derived from an EMBL/GenBank/DDBJ whole genome shotgun (WGS) entry which is preliminary data.</text>
</comment>
<dbReference type="PRINTS" id="PR00344">
    <property type="entry name" value="BCTRLSENSOR"/>
</dbReference>
<accession>A0A645IS98</accession>
<dbReference type="InterPro" id="IPR036890">
    <property type="entry name" value="HATPase_C_sf"/>
</dbReference>
<dbReference type="SMART" id="SM00387">
    <property type="entry name" value="HATPase_c"/>
    <property type="match status" value="1"/>
</dbReference>
<sequence length="142" mass="16171">MYPLNLIDVLNDAIRSIKHIALTKNITINYSSKINQKNMDGDYGRLRQMFLVILDNAIKFSPENQFIDINVDKDKITITDYGAGIHKKDLNHIFERFYKTSDEGNKNGTGLGLAISKEIAERHNLNLSVESSFGNYTSFIIE</sequence>
<keyword evidence="3" id="KW-0808">Transferase</keyword>
<dbReference type="PANTHER" id="PTHR43547:SF2">
    <property type="entry name" value="HYBRID SIGNAL TRANSDUCTION HISTIDINE KINASE C"/>
    <property type="match status" value="1"/>
</dbReference>
<dbReference type="PROSITE" id="PS50109">
    <property type="entry name" value="HIS_KIN"/>
    <property type="match status" value="1"/>
</dbReference>
<dbReference type="GO" id="GO:0000155">
    <property type="term" value="F:phosphorelay sensor kinase activity"/>
    <property type="evidence" value="ECO:0007669"/>
    <property type="project" value="TreeGrafter"/>
</dbReference>
<reference evidence="3" key="1">
    <citation type="submission" date="2019-08" db="EMBL/GenBank/DDBJ databases">
        <authorList>
            <person name="Kucharzyk K."/>
            <person name="Murdoch R.W."/>
            <person name="Higgins S."/>
            <person name="Loffler F."/>
        </authorList>
    </citation>
    <scope>NUCLEOTIDE SEQUENCE</scope>
</reference>
<protein>
    <submittedName>
        <fullName evidence="3">Alkaline phosphatase synthesis sensor protein PhoR</fullName>
        <ecNumber evidence="3">2.7.13.3</ecNumber>
    </submittedName>
</protein>